<proteinExistence type="predicted"/>
<organism evidence="1 2">
    <name type="scientific">Trichinella papuae</name>
    <dbReference type="NCBI Taxonomy" id="268474"/>
    <lineage>
        <taxon>Eukaryota</taxon>
        <taxon>Metazoa</taxon>
        <taxon>Ecdysozoa</taxon>
        <taxon>Nematoda</taxon>
        <taxon>Enoplea</taxon>
        <taxon>Dorylaimia</taxon>
        <taxon>Trichinellida</taxon>
        <taxon>Trichinellidae</taxon>
        <taxon>Trichinella</taxon>
    </lineage>
</organism>
<accession>A0A0V1MTW3</accession>
<gene>
    <name evidence="1" type="ORF">T10_11599</name>
</gene>
<sequence length="106" mass="11849">MQTKAETDVHRLSDAIIQDNGEQMVPGEMQARRDKAHAGCFICSFVQCYTTEMMDDFVSSSVHLSFWLAKYPKKNKFVLVKMATALLGLRFTNLVGGFAAVQIAEL</sequence>
<keyword evidence="2" id="KW-1185">Reference proteome</keyword>
<reference evidence="1 2" key="1">
    <citation type="submission" date="2015-01" db="EMBL/GenBank/DDBJ databases">
        <title>Evolution of Trichinella species and genotypes.</title>
        <authorList>
            <person name="Korhonen P.K."/>
            <person name="Edoardo P."/>
            <person name="Giuseppe L.R."/>
            <person name="Gasser R.B."/>
        </authorList>
    </citation>
    <scope>NUCLEOTIDE SEQUENCE [LARGE SCALE GENOMIC DNA]</scope>
    <source>
        <strain evidence="1">ISS1980</strain>
    </source>
</reference>
<dbReference type="Proteomes" id="UP000054843">
    <property type="component" value="Unassembled WGS sequence"/>
</dbReference>
<evidence type="ECO:0000313" key="1">
    <source>
        <dbReference type="EMBL" id="KRZ75193.1"/>
    </source>
</evidence>
<dbReference type="OrthoDB" id="10397800at2759"/>
<comment type="caution">
    <text evidence="1">The sequence shown here is derived from an EMBL/GenBank/DDBJ whole genome shotgun (WGS) entry which is preliminary data.</text>
</comment>
<protein>
    <submittedName>
        <fullName evidence="1">Uncharacterized protein</fullName>
    </submittedName>
</protein>
<name>A0A0V1MTW3_9BILA</name>
<dbReference type="AlphaFoldDB" id="A0A0V1MTW3"/>
<dbReference type="EMBL" id="JYDO01000041">
    <property type="protein sequence ID" value="KRZ75193.1"/>
    <property type="molecule type" value="Genomic_DNA"/>
</dbReference>
<evidence type="ECO:0000313" key="2">
    <source>
        <dbReference type="Proteomes" id="UP000054843"/>
    </source>
</evidence>